<organism evidence="2 3">
    <name type="scientific">Galdieria yellowstonensis</name>
    <dbReference type="NCBI Taxonomy" id="3028027"/>
    <lineage>
        <taxon>Eukaryota</taxon>
        <taxon>Rhodophyta</taxon>
        <taxon>Bangiophyceae</taxon>
        <taxon>Galdieriales</taxon>
        <taxon>Galdieriaceae</taxon>
        <taxon>Galdieria</taxon>
    </lineage>
</organism>
<sequence length="371" mass="42403">MPIVVDCGSNTFKVGFSNEAIPCAIFEPFLSQTKTQREYCENSNAYFVGNQLSRKHEIFSQISSPIQNGIVNDWQAMEEIFKYIFFDELRVDPKHQTMLVSEPPLHPLKERERMTEMLFEVFHIPALYIASQSMLALYCSGKTTGVVIDSGDSLTSIVPVYEGYTIQNAIQQQEIAGKHLGQYLSKLLWKKGYRFGFHHTESHVIRDMKENACYVALDYQKEREYYLQGKLRGKQLQLPDDSLITLDIECFQCPEMLFHPQVAGIPTLGLVDMICKCIEETPFNIRKGLWNNIVLNGGCVMMTGLQDRVEKDLKSRIPSTASFHIFRLPDTRLSAWLGGTIFSSLPSFEKICMTLEDYNEKGAGWIQEICL</sequence>
<accession>A0AAV9IGD9</accession>
<gene>
    <name evidence="2" type="ORF">GAYE_SCF23G4312</name>
</gene>
<evidence type="ECO:0000256" key="1">
    <source>
        <dbReference type="RuleBase" id="RU000487"/>
    </source>
</evidence>
<name>A0AAV9IGD9_9RHOD</name>
<dbReference type="InterPro" id="IPR043129">
    <property type="entry name" value="ATPase_NBD"/>
</dbReference>
<dbReference type="PRINTS" id="PR00190">
    <property type="entry name" value="ACTIN"/>
</dbReference>
<keyword evidence="3" id="KW-1185">Reference proteome</keyword>
<evidence type="ECO:0000313" key="3">
    <source>
        <dbReference type="Proteomes" id="UP001300502"/>
    </source>
</evidence>
<dbReference type="Gene3D" id="3.90.640.10">
    <property type="entry name" value="Actin, Chain A, domain 4"/>
    <property type="match status" value="1"/>
</dbReference>
<dbReference type="PANTHER" id="PTHR11937">
    <property type="entry name" value="ACTIN"/>
    <property type="match status" value="1"/>
</dbReference>
<proteinExistence type="inferred from homology"/>
<dbReference type="FunFam" id="3.30.420.40:FF:000050">
    <property type="entry name" value="Actin, alpha skeletal muscle"/>
    <property type="match status" value="1"/>
</dbReference>
<dbReference type="EMBL" id="JANCYU010000039">
    <property type="protein sequence ID" value="KAK4526398.1"/>
    <property type="molecule type" value="Genomic_DNA"/>
</dbReference>
<dbReference type="Gene3D" id="3.30.420.40">
    <property type="match status" value="2"/>
</dbReference>
<dbReference type="SUPFAM" id="SSF53067">
    <property type="entry name" value="Actin-like ATPase domain"/>
    <property type="match status" value="2"/>
</dbReference>
<evidence type="ECO:0008006" key="4">
    <source>
        <dbReference type="Google" id="ProtNLM"/>
    </source>
</evidence>
<dbReference type="AlphaFoldDB" id="A0AAV9IGD9"/>
<evidence type="ECO:0000313" key="2">
    <source>
        <dbReference type="EMBL" id="KAK4526398.1"/>
    </source>
</evidence>
<dbReference type="SMART" id="SM00268">
    <property type="entry name" value="ACTIN"/>
    <property type="match status" value="1"/>
</dbReference>
<protein>
    <recommendedName>
        <fullName evidence="4">Actin</fullName>
    </recommendedName>
</protein>
<dbReference type="InterPro" id="IPR004000">
    <property type="entry name" value="Actin"/>
</dbReference>
<reference evidence="2 3" key="1">
    <citation type="submission" date="2022-07" db="EMBL/GenBank/DDBJ databases">
        <title>Genome-wide signatures of adaptation to extreme environments.</title>
        <authorList>
            <person name="Cho C.H."/>
            <person name="Yoon H.S."/>
        </authorList>
    </citation>
    <scope>NUCLEOTIDE SEQUENCE [LARGE SCALE GENOMIC DNA]</scope>
    <source>
        <strain evidence="2 3">108.79 E11</strain>
    </source>
</reference>
<dbReference type="Proteomes" id="UP001300502">
    <property type="component" value="Unassembled WGS sequence"/>
</dbReference>
<dbReference type="Pfam" id="PF00022">
    <property type="entry name" value="Actin"/>
    <property type="match status" value="1"/>
</dbReference>
<comment type="similarity">
    <text evidence="1">Belongs to the actin family.</text>
</comment>
<comment type="caution">
    <text evidence="2">The sequence shown here is derived from an EMBL/GenBank/DDBJ whole genome shotgun (WGS) entry which is preliminary data.</text>
</comment>